<reference evidence="5 6" key="1">
    <citation type="submission" date="2020-07" db="EMBL/GenBank/DDBJ databases">
        <authorList>
            <person name="Criscuolo A."/>
        </authorList>
    </citation>
    <scope>NUCLEOTIDE SEQUENCE [LARGE SCALE GENOMIC DNA]</scope>
    <source>
        <strain evidence="6">CIP 111030</strain>
    </source>
</reference>
<dbReference type="EMBL" id="CAJEWE010000011">
    <property type="protein sequence ID" value="CAD2079307.1"/>
    <property type="molecule type" value="Genomic_DNA"/>
</dbReference>
<dbReference type="PROSITE" id="PS00681">
    <property type="entry name" value="CHAPERONINS_CPN10"/>
    <property type="match status" value="1"/>
</dbReference>
<dbReference type="GO" id="GO:0046872">
    <property type="term" value="F:metal ion binding"/>
    <property type="evidence" value="ECO:0007669"/>
    <property type="project" value="TreeGrafter"/>
</dbReference>
<dbReference type="SMART" id="SM00883">
    <property type="entry name" value="Cpn10"/>
    <property type="match status" value="1"/>
</dbReference>
<evidence type="ECO:0000313" key="6">
    <source>
        <dbReference type="Proteomes" id="UP000521032"/>
    </source>
</evidence>
<dbReference type="InterPro" id="IPR011032">
    <property type="entry name" value="GroES-like_sf"/>
</dbReference>
<dbReference type="GO" id="GO:0044183">
    <property type="term" value="F:protein folding chaperone"/>
    <property type="evidence" value="ECO:0007669"/>
    <property type="project" value="InterPro"/>
</dbReference>
<dbReference type="PANTHER" id="PTHR10772:SF58">
    <property type="entry name" value="CO-CHAPERONIN GROES"/>
    <property type="match status" value="1"/>
</dbReference>
<comment type="caution">
    <text evidence="5">The sequence shown here is derived from an EMBL/GenBank/DDBJ whole genome shotgun (WGS) entry which is preliminary data.</text>
</comment>
<evidence type="ECO:0000256" key="2">
    <source>
        <dbReference type="ARBA" id="ARBA00023186"/>
    </source>
</evidence>
<dbReference type="PANTHER" id="PTHR10772">
    <property type="entry name" value="10 KDA HEAT SHOCK PROTEIN"/>
    <property type="match status" value="1"/>
</dbReference>
<dbReference type="PRINTS" id="PR00297">
    <property type="entry name" value="CHAPERONIN10"/>
</dbReference>
<dbReference type="NCBIfam" id="NF001534">
    <property type="entry name" value="PRK00364.2-5"/>
    <property type="match status" value="1"/>
</dbReference>
<dbReference type="RefSeq" id="WP_186088417.1">
    <property type="nucleotide sequence ID" value="NZ_BMDB01000004.1"/>
</dbReference>
<dbReference type="HAMAP" id="MF_00580">
    <property type="entry name" value="CH10"/>
    <property type="match status" value="1"/>
</dbReference>
<dbReference type="GO" id="GO:0051082">
    <property type="term" value="F:unfolded protein binding"/>
    <property type="evidence" value="ECO:0007669"/>
    <property type="project" value="TreeGrafter"/>
</dbReference>
<dbReference type="Gene3D" id="2.30.33.40">
    <property type="entry name" value="GroES chaperonin"/>
    <property type="match status" value="1"/>
</dbReference>
<dbReference type="Proteomes" id="UP000521032">
    <property type="component" value="Unassembled WGS sequence"/>
</dbReference>
<dbReference type="SUPFAM" id="SSF50129">
    <property type="entry name" value="GroES-like"/>
    <property type="match status" value="1"/>
</dbReference>
<comment type="subcellular location">
    <subcellularLocation>
        <location evidence="3">Cytoplasm</location>
    </subcellularLocation>
</comment>
<comment type="function">
    <text evidence="3 4">Together with the chaperonin GroEL, plays an essential role in assisting protein folding. The GroEL-GroES system forms a nano-cage that allows encapsulation of the non-native substrate proteins and provides a physical environment optimized to promote and accelerate protein folding. GroES binds to the apical surface of the GroEL ring, thereby capping the opening of the GroEL channel.</text>
</comment>
<dbReference type="CDD" id="cd00320">
    <property type="entry name" value="cpn10"/>
    <property type="match status" value="1"/>
</dbReference>
<dbReference type="InterPro" id="IPR020818">
    <property type="entry name" value="Chaperonin_GroES"/>
</dbReference>
<dbReference type="AlphaFoldDB" id="A0A6V7RNL9"/>
<sequence length="94" mass="10600">MLRPLRNRVIVERNENEESTKSGIIITDSSKERPSQGKIIAVGPGRLRESGELQPMSVEVGEEVYFSKYAGEEVEYEGNKYLILDDDDILAVIE</sequence>
<dbReference type="Pfam" id="PF00166">
    <property type="entry name" value="Cpn10"/>
    <property type="match status" value="1"/>
</dbReference>
<evidence type="ECO:0000256" key="4">
    <source>
        <dbReference type="RuleBase" id="RU000535"/>
    </source>
</evidence>
<proteinExistence type="inferred from homology"/>
<evidence type="ECO:0000313" key="5">
    <source>
        <dbReference type="EMBL" id="CAD2079307.1"/>
    </source>
</evidence>
<dbReference type="FunFam" id="2.30.33.40:FF:000001">
    <property type="entry name" value="10 kDa chaperonin"/>
    <property type="match status" value="1"/>
</dbReference>
<accession>A0A6V7RNL9</accession>
<dbReference type="GO" id="GO:0005524">
    <property type="term" value="F:ATP binding"/>
    <property type="evidence" value="ECO:0007669"/>
    <property type="project" value="InterPro"/>
</dbReference>
<dbReference type="GO" id="GO:0005737">
    <property type="term" value="C:cytoplasm"/>
    <property type="evidence" value="ECO:0007669"/>
    <property type="project" value="UniProtKB-SubCell"/>
</dbReference>
<dbReference type="GO" id="GO:0051087">
    <property type="term" value="F:protein-folding chaperone binding"/>
    <property type="evidence" value="ECO:0007669"/>
    <property type="project" value="TreeGrafter"/>
</dbReference>
<dbReference type="InterPro" id="IPR018369">
    <property type="entry name" value="Chaprnonin_Cpn10_CS"/>
</dbReference>
<comment type="subunit">
    <text evidence="3">Heptamer of 7 subunits arranged in a ring. Interacts with the chaperonin GroEL.</text>
</comment>
<dbReference type="NCBIfam" id="NF001531">
    <property type="entry name" value="PRK00364.2-2"/>
    <property type="match status" value="1"/>
</dbReference>
<keyword evidence="6" id="KW-1185">Reference proteome</keyword>
<organism evidence="5 6">
    <name type="scientific">Phocicoccus schoeneichii</name>
    <dbReference type="NCBI Taxonomy" id="1812261"/>
    <lineage>
        <taxon>Bacteria</taxon>
        <taxon>Bacillati</taxon>
        <taxon>Bacillota</taxon>
        <taxon>Bacilli</taxon>
        <taxon>Bacillales</taxon>
        <taxon>Salinicoccaceae</taxon>
        <taxon>Phocicoccus</taxon>
    </lineage>
</organism>
<keyword evidence="3" id="KW-0963">Cytoplasm</keyword>
<dbReference type="InterPro" id="IPR037124">
    <property type="entry name" value="Chaperonin_GroES_sf"/>
</dbReference>
<protein>
    <recommendedName>
        <fullName evidence="3">Co-chaperonin GroES</fullName>
    </recommendedName>
    <alternativeName>
        <fullName evidence="3">10 kDa chaperonin</fullName>
    </alternativeName>
    <alternativeName>
        <fullName evidence="3">Chaperonin-10</fullName>
        <shortName evidence="3">Cpn10</shortName>
    </alternativeName>
</protein>
<evidence type="ECO:0000256" key="1">
    <source>
        <dbReference type="ARBA" id="ARBA00006975"/>
    </source>
</evidence>
<name>A0A6V7RNL9_9BACL</name>
<dbReference type="NCBIfam" id="NF001533">
    <property type="entry name" value="PRK00364.2-4"/>
    <property type="match status" value="1"/>
</dbReference>
<comment type="similarity">
    <text evidence="1 3 4">Belongs to the GroES chaperonin family.</text>
</comment>
<keyword evidence="2 3" id="KW-0143">Chaperone</keyword>
<gene>
    <name evidence="3 5" type="primary">groS</name>
    <name evidence="3" type="synonym">groES</name>
    <name evidence="5" type="ORF">JEOSCH030_01604</name>
</gene>
<evidence type="ECO:0000256" key="3">
    <source>
        <dbReference type="HAMAP-Rule" id="MF_00580"/>
    </source>
</evidence>